<dbReference type="AlphaFoldDB" id="A0AAE0FYR5"/>
<gene>
    <name evidence="1" type="ORF">CYMTET_23319</name>
</gene>
<evidence type="ECO:0000313" key="2">
    <source>
        <dbReference type="Proteomes" id="UP001190700"/>
    </source>
</evidence>
<evidence type="ECO:0000313" key="1">
    <source>
        <dbReference type="EMBL" id="KAK3268167.1"/>
    </source>
</evidence>
<sequence length="216" mass="24396">MVFRDDPSVDALVRSVAQGAGWQFDPAGVDMSGENYVKTGFEHKVDELHEEELRLKRVVPIPPHLAEAVHGVGVVDKDHSNFEKVRVVHNYSENDDWSVNSATDIPEQKWQSAADAMAFLRPRYYMIKACQGTVLVLWFGTRIAEVSKEMALDAGRKANVTAKKQDAFSRSGVMLKSSVRFTGKDLMEVVASFSKTNQFSEREHKVLFRTWMSTTR</sequence>
<organism evidence="1 2">
    <name type="scientific">Cymbomonas tetramitiformis</name>
    <dbReference type="NCBI Taxonomy" id="36881"/>
    <lineage>
        <taxon>Eukaryota</taxon>
        <taxon>Viridiplantae</taxon>
        <taxon>Chlorophyta</taxon>
        <taxon>Pyramimonadophyceae</taxon>
        <taxon>Pyramimonadales</taxon>
        <taxon>Pyramimonadaceae</taxon>
        <taxon>Cymbomonas</taxon>
    </lineage>
</organism>
<accession>A0AAE0FYR5</accession>
<protein>
    <submittedName>
        <fullName evidence="1">Uncharacterized protein</fullName>
    </submittedName>
</protein>
<name>A0AAE0FYR5_9CHLO</name>
<dbReference type="Proteomes" id="UP001190700">
    <property type="component" value="Unassembled WGS sequence"/>
</dbReference>
<reference evidence="1 2" key="1">
    <citation type="journal article" date="2015" name="Genome Biol. Evol.">
        <title>Comparative Genomics of a Bacterivorous Green Alga Reveals Evolutionary Causalities and Consequences of Phago-Mixotrophic Mode of Nutrition.</title>
        <authorList>
            <person name="Burns J.A."/>
            <person name="Paasch A."/>
            <person name="Narechania A."/>
            <person name="Kim E."/>
        </authorList>
    </citation>
    <scope>NUCLEOTIDE SEQUENCE [LARGE SCALE GENOMIC DNA]</scope>
    <source>
        <strain evidence="1 2">PLY_AMNH</strain>
    </source>
</reference>
<proteinExistence type="predicted"/>
<dbReference type="EMBL" id="LGRX02011983">
    <property type="protein sequence ID" value="KAK3268167.1"/>
    <property type="molecule type" value="Genomic_DNA"/>
</dbReference>
<comment type="caution">
    <text evidence="1">The sequence shown here is derived from an EMBL/GenBank/DDBJ whole genome shotgun (WGS) entry which is preliminary data.</text>
</comment>
<keyword evidence="2" id="KW-1185">Reference proteome</keyword>